<feature type="coiled-coil region" evidence="1">
    <location>
        <begin position="18"/>
        <end position="45"/>
    </location>
</feature>
<dbReference type="Proteomes" id="UP000887566">
    <property type="component" value="Unplaced"/>
</dbReference>
<protein>
    <submittedName>
        <fullName evidence="4">Uncharacterized protein</fullName>
    </submittedName>
</protein>
<organism evidence="3 4">
    <name type="scientific">Plectus sambesii</name>
    <dbReference type="NCBI Taxonomy" id="2011161"/>
    <lineage>
        <taxon>Eukaryota</taxon>
        <taxon>Metazoa</taxon>
        <taxon>Ecdysozoa</taxon>
        <taxon>Nematoda</taxon>
        <taxon>Chromadorea</taxon>
        <taxon>Plectida</taxon>
        <taxon>Plectina</taxon>
        <taxon>Plectoidea</taxon>
        <taxon>Plectidae</taxon>
        <taxon>Plectus</taxon>
    </lineage>
</organism>
<evidence type="ECO:0000256" key="1">
    <source>
        <dbReference type="SAM" id="Coils"/>
    </source>
</evidence>
<dbReference type="AlphaFoldDB" id="A0A914UWD8"/>
<feature type="region of interest" description="Disordered" evidence="2">
    <location>
        <begin position="56"/>
        <end position="81"/>
    </location>
</feature>
<name>A0A914UWD8_9BILA</name>
<keyword evidence="3" id="KW-1185">Reference proteome</keyword>
<proteinExistence type="predicted"/>
<accession>A0A914UWD8</accession>
<sequence length="81" mass="9272">MQAISLSEDDTETEQPEMRAIQEQLRCSQTQLKDLAKQLDDIKQLLLEQRAPRAGRDLQSTMSYPSAFPMGVPRSPYFQTN</sequence>
<evidence type="ECO:0000313" key="4">
    <source>
        <dbReference type="WBParaSite" id="PSAMB.scaffold1268size33587.g12071.t1"/>
    </source>
</evidence>
<evidence type="ECO:0000313" key="3">
    <source>
        <dbReference type="Proteomes" id="UP000887566"/>
    </source>
</evidence>
<reference evidence="4" key="1">
    <citation type="submission" date="2022-11" db="UniProtKB">
        <authorList>
            <consortium name="WormBaseParasite"/>
        </authorList>
    </citation>
    <scope>IDENTIFICATION</scope>
</reference>
<dbReference type="WBParaSite" id="PSAMB.scaffold1268size33587.g12071.t1">
    <property type="protein sequence ID" value="PSAMB.scaffold1268size33587.g12071.t1"/>
    <property type="gene ID" value="PSAMB.scaffold1268size33587.g12071"/>
</dbReference>
<keyword evidence="1" id="KW-0175">Coiled coil</keyword>
<evidence type="ECO:0000256" key="2">
    <source>
        <dbReference type="SAM" id="MobiDB-lite"/>
    </source>
</evidence>